<dbReference type="Pfam" id="PF01565">
    <property type="entry name" value="FAD_binding_4"/>
    <property type="match status" value="1"/>
</dbReference>
<dbReference type="RefSeq" id="WP_285966955.1">
    <property type="nucleotide sequence ID" value="NZ_CP127294.1"/>
</dbReference>
<evidence type="ECO:0000256" key="1">
    <source>
        <dbReference type="ARBA" id="ARBA00001974"/>
    </source>
</evidence>
<keyword evidence="4" id="KW-0274">FAD</keyword>
<dbReference type="InterPro" id="IPR016169">
    <property type="entry name" value="FAD-bd_PCMH_sub2"/>
</dbReference>
<dbReference type="Gene3D" id="3.30.465.10">
    <property type="match status" value="1"/>
</dbReference>
<dbReference type="InterPro" id="IPR036318">
    <property type="entry name" value="FAD-bd_PCMH-like_sf"/>
</dbReference>
<dbReference type="PANTHER" id="PTHR42973">
    <property type="entry name" value="BINDING OXIDOREDUCTASE, PUTATIVE (AFU_ORTHOLOGUE AFUA_1G17690)-RELATED"/>
    <property type="match status" value="1"/>
</dbReference>
<dbReference type="AlphaFoldDB" id="A0A9Y2IAX2"/>
<dbReference type="InterPro" id="IPR016166">
    <property type="entry name" value="FAD-bd_PCMH"/>
</dbReference>
<dbReference type="KEGG" id="acab:QRX50_32670"/>
<evidence type="ECO:0000313" key="8">
    <source>
        <dbReference type="Proteomes" id="UP001236014"/>
    </source>
</evidence>
<evidence type="ECO:0000256" key="5">
    <source>
        <dbReference type="ARBA" id="ARBA00023002"/>
    </source>
</evidence>
<keyword evidence="8" id="KW-1185">Reference proteome</keyword>
<dbReference type="Proteomes" id="UP001236014">
    <property type="component" value="Chromosome"/>
</dbReference>
<dbReference type="Pfam" id="PF08031">
    <property type="entry name" value="BBE"/>
    <property type="match status" value="1"/>
</dbReference>
<evidence type="ECO:0000256" key="4">
    <source>
        <dbReference type="ARBA" id="ARBA00022827"/>
    </source>
</evidence>
<accession>A0A9Y2IAX2</accession>
<dbReference type="PANTHER" id="PTHR42973:SF39">
    <property type="entry name" value="FAD-BINDING PCMH-TYPE DOMAIN-CONTAINING PROTEIN"/>
    <property type="match status" value="1"/>
</dbReference>
<comment type="cofactor">
    <cofactor evidence="1">
        <name>FAD</name>
        <dbReference type="ChEBI" id="CHEBI:57692"/>
    </cofactor>
</comment>
<name>A0A9Y2IAX2_9PSEU</name>
<organism evidence="7 8">
    <name type="scientific">Amycolatopsis carbonis</name>
    <dbReference type="NCBI Taxonomy" id="715471"/>
    <lineage>
        <taxon>Bacteria</taxon>
        <taxon>Bacillati</taxon>
        <taxon>Actinomycetota</taxon>
        <taxon>Actinomycetes</taxon>
        <taxon>Pseudonocardiales</taxon>
        <taxon>Pseudonocardiaceae</taxon>
        <taxon>Amycolatopsis</taxon>
    </lineage>
</organism>
<protein>
    <submittedName>
        <fullName evidence="7">FAD-binding oxidoreductase</fullName>
    </submittedName>
</protein>
<evidence type="ECO:0000313" key="7">
    <source>
        <dbReference type="EMBL" id="WIX76204.1"/>
    </source>
</evidence>
<dbReference type="InterPro" id="IPR050416">
    <property type="entry name" value="FAD-linked_Oxidoreductase"/>
</dbReference>
<reference evidence="7 8" key="1">
    <citation type="submission" date="2023-06" db="EMBL/GenBank/DDBJ databases">
        <authorList>
            <person name="Oyuntsetseg B."/>
            <person name="Kim S.B."/>
        </authorList>
    </citation>
    <scope>NUCLEOTIDE SEQUENCE [LARGE SCALE GENOMIC DNA]</scope>
    <source>
        <strain evidence="7 8">2-15</strain>
    </source>
</reference>
<evidence type="ECO:0000256" key="2">
    <source>
        <dbReference type="ARBA" id="ARBA00005466"/>
    </source>
</evidence>
<gene>
    <name evidence="7" type="ORF">QRX50_32670</name>
</gene>
<dbReference type="GO" id="GO:0071949">
    <property type="term" value="F:FAD binding"/>
    <property type="evidence" value="ECO:0007669"/>
    <property type="project" value="InterPro"/>
</dbReference>
<evidence type="ECO:0000259" key="6">
    <source>
        <dbReference type="PROSITE" id="PS51387"/>
    </source>
</evidence>
<dbReference type="InterPro" id="IPR012951">
    <property type="entry name" value="BBE"/>
</dbReference>
<feature type="domain" description="FAD-binding PCMH-type" evidence="6">
    <location>
        <begin position="48"/>
        <end position="217"/>
    </location>
</feature>
<dbReference type="PROSITE" id="PS51387">
    <property type="entry name" value="FAD_PCMH"/>
    <property type="match status" value="1"/>
</dbReference>
<dbReference type="EMBL" id="CP127294">
    <property type="protein sequence ID" value="WIX76204.1"/>
    <property type="molecule type" value="Genomic_DNA"/>
</dbReference>
<sequence length="472" mass="50070">MHQIVASPVTGLIQAEDITDLVAVTEGEVLLPGEHGYAAECAAFNFNNPLEPALVVAAASAADVQNAVRFARRRSLPVAIKATAHQVAVPAHGAVLITTSGMTGVTVDPRRRTARVEAGARWQQVLDAAAEHGLAPLAGSAPGVGVVGYTLGGGLSPVIGRTRGYAADHVRLIEVVTADGAHRTVTAETERDLFWALRGGKGNFGVVTALEFDLFPVTRFYGGGLYYAGEDLAAVLHAWRQWVPLLPEEATTSVMVQRLPPVPELPDVLRGAFVVHLRFAHLGSPADAERLLAPLRDVAPVLLDLVEDKPFSAIGEIHLDPADPLPYYDRTTSLREVTAETIDTLVELTGPDSDCPLLGVELRALGGALDREPAAPNAVPVRGVPFLLFALGVGGPERAGQLRVALDNVVGALEPWSAERQSPNFLSVDEGSSAAAVRAIYGPERYDRLAAVKHVYDPGNLFRVNHNIRPAA</sequence>
<dbReference type="Gene3D" id="3.40.462.20">
    <property type="match status" value="1"/>
</dbReference>
<evidence type="ECO:0000256" key="3">
    <source>
        <dbReference type="ARBA" id="ARBA00022630"/>
    </source>
</evidence>
<dbReference type="InterPro" id="IPR006094">
    <property type="entry name" value="Oxid_FAD_bind_N"/>
</dbReference>
<comment type="similarity">
    <text evidence="2">Belongs to the oxygen-dependent FAD-linked oxidoreductase family.</text>
</comment>
<dbReference type="Gene3D" id="3.30.43.10">
    <property type="entry name" value="Uridine Diphospho-n-acetylenolpyruvylglucosamine Reductase, domain 2"/>
    <property type="match status" value="1"/>
</dbReference>
<proteinExistence type="inferred from homology"/>
<dbReference type="InterPro" id="IPR016167">
    <property type="entry name" value="FAD-bd_PCMH_sub1"/>
</dbReference>
<keyword evidence="5" id="KW-0560">Oxidoreductase</keyword>
<dbReference type="GO" id="GO:0016491">
    <property type="term" value="F:oxidoreductase activity"/>
    <property type="evidence" value="ECO:0007669"/>
    <property type="project" value="UniProtKB-KW"/>
</dbReference>
<keyword evidence="3" id="KW-0285">Flavoprotein</keyword>
<dbReference type="SUPFAM" id="SSF56176">
    <property type="entry name" value="FAD-binding/transporter-associated domain-like"/>
    <property type="match status" value="1"/>
</dbReference>